<comment type="caution">
    <text evidence="1">The sequence shown here is derived from an EMBL/GenBank/DDBJ whole genome shotgun (WGS) entry which is preliminary data.</text>
</comment>
<evidence type="ECO:0000313" key="1">
    <source>
        <dbReference type="EMBL" id="RFZ78299.1"/>
    </source>
</evidence>
<dbReference type="AlphaFoldDB" id="A0A3E2NBA4"/>
<protein>
    <submittedName>
        <fullName evidence="1">Uncharacterized protein</fullName>
    </submittedName>
</protein>
<dbReference type="RefSeq" id="WP_117417672.1">
    <property type="nucleotide sequence ID" value="NZ_QOHO01000043.1"/>
</dbReference>
<dbReference type="Proteomes" id="UP000260680">
    <property type="component" value="Unassembled WGS sequence"/>
</dbReference>
<evidence type="ECO:0000313" key="2">
    <source>
        <dbReference type="Proteomes" id="UP000260680"/>
    </source>
</evidence>
<dbReference type="OrthoDB" id="2083107at2"/>
<reference evidence="1 2" key="1">
    <citation type="submission" date="2018-07" db="EMBL/GenBank/DDBJ databases">
        <title>New species, Clostridium PI-S10-A1B.</title>
        <authorList>
            <person name="Krishna G."/>
            <person name="Summeta K."/>
            <person name="Shikha S."/>
            <person name="Prabhu P.B."/>
            <person name="Suresh K."/>
        </authorList>
    </citation>
    <scope>NUCLEOTIDE SEQUENCE [LARGE SCALE GENOMIC DNA]</scope>
    <source>
        <strain evidence="1 2">PI-S10-A1B</strain>
    </source>
</reference>
<gene>
    <name evidence="1" type="ORF">DS742_14395</name>
</gene>
<dbReference type="EMBL" id="QOHO01000043">
    <property type="protein sequence ID" value="RFZ78299.1"/>
    <property type="molecule type" value="Genomic_DNA"/>
</dbReference>
<sequence length="105" mass="12500">MRFYYVNDYGDSGYFTLKKTEIPKAIMSAWNIEAELSIVLGKISKYQERCQLIFSSVDDNEFNNELLKEYGLYLKDGEKFRELHYLVDDTLAWEPDNYYDVLQLN</sequence>
<organism evidence="1 2">
    <name type="scientific">Lacrimispora amygdalina</name>
    <dbReference type="NCBI Taxonomy" id="253257"/>
    <lineage>
        <taxon>Bacteria</taxon>
        <taxon>Bacillati</taxon>
        <taxon>Bacillota</taxon>
        <taxon>Clostridia</taxon>
        <taxon>Lachnospirales</taxon>
        <taxon>Lachnospiraceae</taxon>
        <taxon>Lacrimispora</taxon>
    </lineage>
</organism>
<proteinExistence type="predicted"/>
<accession>A0A3E2NBA4</accession>
<name>A0A3E2NBA4_9FIRM</name>